<dbReference type="PANTHER" id="PTHR30561">
    <property type="entry name" value="SMR FAMILY PROTON-DEPENDENT DRUG EFFLUX TRANSPORTER SUGE"/>
    <property type="match status" value="1"/>
</dbReference>
<reference evidence="8 9" key="1">
    <citation type="submission" date="2018-07" db="EMBL/GenBank/DDBJ databases">
        <title>Campylobacter zealandensis sp. nov., isolated from birds and water in New Zealand.</title>
        <authorList>
            <person name="Wilkinson D.A."/>
            <person name="Biggs P.J."/>
            <person name="French N.P."/>
            <person name="Midwinter A.C."/>
        </authorList>
    </citation>
    <scope>NUCLEOTIDE SEQUENCE [LARGE SCALE GENOMIC DNA]</scope>
    <source>
        <strain evidence="8 9">B423b</strain>
    </source>
</reference>
<organism evidence="8 9">
    <name type="scientific">Campylobacter novaezeelandiae</name>
    <dbReference type="NCBI Taxonomy" id="2267891"/>
    <lineage>
        <taxon>Bacteria</taxon>
        <taxon>Pseudomonadati</taxon>
        <taxon>Campylobacterota</taxon>
        <taxon>Epsilonproteobacteria</taxon>
        <taxon>Campylobacterales</taxon>
        <taxon>Campylobacteraceae</taxon>
        <taxon>Campylobacter</taxon>
    </lineage>
</organism>
<dbReference type="OrthoDB" id="2168659at2"/>
<sequence>MKKQISLNLAWSLIVLGGIIECFWVSGLKYANTLPLYILTGIGICISFTCAVIAMKKIEVSIAYSVFVGIGTTGVVLLEMLFFKESFSLLKIILILILLSGVIGLKLISKENENIT</sequence>
<comment type="similarity">
    <text evidence="6">Belongs to the drug/metabolite transporter (DMT) superfamily. Small multidrug resistance (SMR) (TC 2.A.7.1) family.</text>
</comment>
<evidence type="ECO:0000256" key="4">
    <source>
        <dbReference type="ARBA" id="ARBA00022989"/>
    </source>
</evidence>
<comment type="caution">
    <text evidence="8">The sequence shown here is derived from an EMBL/GenBank/DDBJ whole genome shotgun (WGS) entry which is preliminary data.</text>
</comment>
<dbReference type="InterPro" id="IPR000390">
    <property type="entry name" value="Small_drug/metabolite_transptr"/>
</dbReference>
<evidence type="ECO:0000313" key="9">
    <source>
        <dbReference type="Proteomes" id="UP000292583"/>
    </source>
</evidence>
<dbReference type="GO" id="GO:0022857">
    <property type="term" value="F:transmembrane transporter activity"/>
    <property type="evidence" value="ECO:0007669"/>
    <property type="project" value="InterPro"/>
</dbReference>
<evidence type="ECO:0000256" key="7">
    <source>
        <dbReference type="SAM" id="Phobius"/>
    </source>
</evidence>
<dbReference type="InterPro" id="IPR037185">
    <property type="entry name" value="EmrE-like"/>
</dbReference>
<protein>
    <submittedName>
        <fullName evidence="8">QacE family quaternary ammonium compound efflux SMR transporter</fullName>
    </submittedName>
</protein>
<evidence type="ECO:0000256" key="3">
    <source>
        <dbReference type="ARBA" id="ARBA00022692"/>
    </source>
</evidence>
<evidence type="ECO:0000256" key="5">
    <source>
        <dbReference type="ARBA" id="ARBA00023136"/>
    </source>
</evidence>
<keyword evidence="9" id="KW-1185">Reference proteome</keyword>
<dbReference type="RefSeq" id="WP_131186664.1">
    <property type="nucleotide sequence ID" value="NZ_CP076657.1"/>
</dbReference>
<keyword evidence="5 7" id="KW-0472">Membrane</keyword>
<dbReference type="Pfam" id="PF00893">
    <property type="entry name" value="Multi_Drug_Res"/>
    <property type="match status" value="1"/>
</dbReference>
<dbReference type="EMBL" id="QPGR01000009">
    <property type="protein sequence ID" value="TBR80472.1"/>
    <property type="molecule type" value="Genomic_DNA"/>
</dbReference>
<dbReference type="GO" id="GO:0005886">
    <property type="term" value="C:plasma membrane"/>
    <property type="evidence" value="ECO:0007669"/>
    <property type="project" value="UniProtKB-SubCell"/>
</dbReference>
<dbReference type="SUPFAM" id="SSF103481">
    <property type="entry name" value="Multidrug resistance efflux transporter EmrE"/>
    <property type="match status" value="1"/>
</dbReference>
<accession>A0A4V2JQG6</accession>
<dbReference type="PANTHER" id="PTHR30561:SF7">
    <property type="entry name" value="GUANIDINIUM EFFLUX SYSTEM SUBUNIT GDNC-RELATED"/>
    <property type="match status" value="1"/>
</dbReference>
<dbReference type="Proteomes" id="UP000292583">
    <property type="component" value="Unassembled WGS sequence"/>
</dbReference>
<feature type="transmembrane region" description="Helical" evidence="7">
    <location>
        <begin position="34"/>
        <end position="55"/>
    </location>
</feature>
<evidence type="ECO:0000256" key="6">
    <source>
        <dbReference type="RuleBase" id="RU003942"/>
    </source>
</evidence>
<evidence type="ECO:0000256" key="1">
    <source>
        <dbReference type="ARBA" id="ARBA00004651"/>
    </source>
</evidence>
<feature type="transmembrane region" description="Helical" evidence="7">
    <location>
        <begin position="7"/>
        <end position="28"/>
    </location>
</feature>
<dbReference type="InterPro" id="IPR045324">
    <property type="entry name" value="Small_multidrug_res"/>
</dbReference>
<feature type="transmembrane region" description="Helical" evidence="7">
    <location>
        <begin position="89"/>
        <end position="108"/>
    </location>
</feature>
<gene>
    <name evidence="8" type="ORF">DU473_05435</name>
</gene>
<comment type="subcellular location">
    <subcellularLocation>
        <location evidence="1 6">Cell membrane</location>
        <topology evidence="1 6">Multi-pass membrane protein</topology>
    </subcellularLocation>
</comment>
<feature type="transmembrane region" description="Helical" evidence="7">
    <location>
        <begin position="62"/>
        <end position="83"/>
    </location>
</feature>
<proteinExistence type="inferred from homology"/>
<dbReference type="AlphaFoldDB" id="A0A4V2JQG6"/>
<evidence type="ECO:0000256" key="2">
    <source>
        <dbReference type="ARBA" id="ARBA00022475"/>
    </source>
</evidence>
<dbReference type="Gene3D" id="1.10.3730.20">
    <property type="match status" value="1"/>
</dbReference>
<name>A0A4V2JQG6_9BACT</name>
<keyword evidence="4 7" id="KW-1133">Transmembrane helix</keyword>
<keyword evidence="2" id="KW-1003">Cell membrane</keyword>
<keyword evidence="3 6" id="KW-0812">Transmembrane</keyword>
<evidence type="ECO:0000313" key="8">
    <source>
        <dbReference type="EMBL" id="TBR80472.1"/>
    </source>
</evidence>